<evidence type="ECO:0000256" key="4">
    <source>
        <dbReference type="ARBA" id="ARBA00023069"/>
    </source>
</evidence>
<feature type="compositionally biased region" description="Polar residues" evidence="6">
    <location>
        <begin position="20"/>
        <end position="41"/>
    </location>
</feature>
<gene>
    <name evidence="8" type="ORF">TrCOL_g328</name>
</gene>
<evidence type="ECO:0000256" key="5">
    <source>
        <dbReference type="ARBA" id="ARBA00023273"/>
    </source>
</evidence>
<evidence type="ECO:0000256" key="2">
    <source>
        <dbReference type="ARBA" id="ARBA00004496"/>
    </source>
</evidence>
<comment type="caution">
    <text evidence="8">The sequence shown here is derived from an EMBL/GenBank/DDBJ whole genome shotgun (WGS) entry which is preliminary data.</text>
</comment>
<accession>A0A9W7GEN8</accession>
<reference evidence="9" key="1">
    <citation type="journal article" date="2023" name="Commun. Biol.">
        <title>Genome analysis of Parmales, the sister group of diatoms, reveals the evolutionary specialization of diatoms from phago-mixotrophs to photoautotrophs.</title>
        <authorList>
            <person name="Ban H."/>
            <person name="Sato S."/>
            <person name="Yoshikawa S."/>
            <person name="Yamada K."/>
            <person name="Nakamura Y."/>
            <person name="Ichinomiya M."/>
            <person name="Sato N."/>
            <person name="Blanc-Mathieu R."/>
            <person name="Endo H."/>
            <person name="Kuwata A."/>
            <person name="Ogata H."/>
        </authorList>
    </citation>
    <scope>NUCLEOTIDE SEQUENCE [LARGE SCALE GENOMIC DNA]</scope>
</reference>
<dbReference type="OrthoDB" id="10437906at2759"/>
<feature type="domain" description="BART" evidence="7">
    <location>
        <begin position="63"/>
        <end position="170"/>
    </location>
</feature>
<evidence type="ECO:0000256" key="6">
    <source>
        <dbReference type="SAM" id="MobiDB-lite"/>
    </source>
</evidence>
<keyword evidence="5" id="KW-0966">Cell projection</keyword>
<dbReference type="EMBL" id="BRYA01000159">
    <property type="protein sequence ID" value="GMI41864.1"/>
    <property type="molecule type" value="Genomic_DNA"/>
</dbReference>
<evidence type="ECO:0000313" key="9">
    <source>
        <dbReference type="Proteomes" id="UP001165065"/>
    </source>
</evidence>
<name>A0A9W7GEN8_9STRA</name>
<dbReference type="GO" id="GO:0005929">
    <property type="term" value="C:cilium"/>
    <property type="evidence" value="ECO:0007669"/>
    <property type="project" value="UniProtKB-SubCell"/>
</dbReference>
<dbReference type="Pfam" id="PF11527">
    <property type="entry name" value="ARL2_Bind_BART"/>
    <property type="match status" value="1"/>
</dbReference>
<keyword evidence="4" id="KW-0969">Cilium</keyword>
<evidence type="ECO:0000313" key="8">
    <source>
        <dbReference type="EMBL" id="GMI41864.1"/>
    </source>
</evidence>
<sequence>MESKYDSDSSSERELDSKHTNPSAKATTSGAKLNHQSSTTSVDDDGSNFEPHELVSAVANWFYTNDDLLERIEQFLEGHKNLFSTEGGNPDSPDEFSLAQYDAYNAYCKLWEEEIETFVTSELSSSVSEFTNALSLATGSKTDITSGVNVATAISCTTTFNAFAVMMKNYLLDGVGPIICPPLLNEETDALEFE</sequence>
<evidence type="ECO:0000256" key="3">
    <source>
        <dbReference type="ARBA" id="ARBA00022490"/>
    </source>
</evidence>
<feature type="region of interest" description="Disordered" evidence="6">
    <location>
        <begin position="1"/>
        <end position="48"/>
    </location>
</feature>
<protein>
    <recommendedName>
        <fullName evidence="7">BART domain-containing protein</fullName>
    </recommendedName>
</protein>
<dbReference type="Gene3D" id="1.20.1520.10">
    <property type="entry name" value="ADP-ribosylation factor-like 2-binding protein, domain"/>
    <property type="match status" value="1"/>
</dbReference>
<evidence type="ECO:0000256" key="1">
    <source>
        <dbReference type="ARBA" id="ARBA00004138"/>
    </source>
</evidence>
<keyword evidence="3" id="KW-0963">Cytoplasm</keyword>
<evidence type="ECO:0000259" key="7">
    <source>
        <dbReference type="Pfam" id="PF11527"/>
    </source>
</evidence>
<dbReference type="InterPro" id="IPR023379">
    <property type="entry name" value="BART_dom"/>
</dbReference>
<feature type="compositionally biased region" description="Basic and acidic residues" evidence="6">
    <location>
        <begin position="1"/>
        <end position="19"/>
    </location>
</feature>
<dbReference type="InterPro" id="IPR042541">
    <property type="entry name" value="BART_sf"/>
</dbReference>
<proteinExistence type="predicted"/>
<dbReference type="AlphaFoldDB" id="A0A9W7GEN8"/>
<dbReference type="Proteomes" id="UP001165065">
    <property type="component" value="Unassembled WGS sequence"/>
</dbReference>
<keyword evidence="9" id="KW-1185">Reference proteome</keyword>
<organism evidence="8 9">
    <name type="scientific">Triparma columacea</name>
    <dbReference type="NCBI Taxonomy" id="722753"/>
    <lineage>
        <taxon>Eukaryota</taxon>
        <taxon>Sar</taxon>
        <taxon>Stramenopiles</taxon>
        <taxon>Ochrophyta</taxon>
        <taxon>Bolidophyceae</taxon>
        <taxon>Parmales</taxon>
        <taxon>Triparmaceae</taxon>
        <taxon>Triparma</taxon>
    </lineage>
</organism>
<comment type="subcellular location">
    <subcellularLocation>
        <location evidence="1">Cell projection</location>
        <location evidence="1">Cilium</location>
    </subcellularLocation>
    <subcellularLocation>
        <location evidence="2">Cytoplasm</location>
    </subcellularLocation>
</comment>
<dbReference type="GO" id="GO:0005737">
    <property type="term" value="C:cytoplasm"/>
    <property type="evidence" value="ECO:0007669"/>
    <property type="project" value="UniProtKB-SubCell"/>
</dbReference>